<gene>
    <name evidence="1" type="ORF">BF_0355</name>
</gene>
<sequence>MIIVDNIFEFHPISELREPFDGSQVYMNRYWIVKDDCVLRYIKHQAWQCNAHEFVIQSAMKDNPIYEGCSIVFFPYLYIPR</sequence>
<keyword evidence="2" id="KW-1185">Reference proteome</keyword>
<dbReference type="OrthoDB" id="26819at10239"/>
<name>A0A1S6UAX1_9CAUD</name>
<protein>
    <submittedName>
        <fullName evidence="1">Uncharacterized protein</fullName>
    </submittedName>
</protein>
<reference evidence="1" key="1">
    <citation type="submission" date="2017-02" db="EMBL/GenBank/DDBJ databases">
        <title>Genome sequence of Serratia marcescens phage BF.</title>
        <authorList>
            <person name="Casey E."/>
            <person name="Fitzgerald B."/>
            <person name="Mahony J."/>
            <person name="Lugli G."/>
            <person name="Ventura M."/>
            <person name="van Sinderen D."/>
        </authorList>
    </citation>
    <scope>NUCLEOTIDE SEQUENCE [LARGE SCALE GENOMIC DNA]</scope>
</reference>
<organism evidence="1 2">
    <name type="scientific">Serratia phage BF</name>
    <dbReference type="NCBI Taxonomy" id="1962671"/>
    <lineage>
        <taxon>Viruses</taxon>
        <taxon>Duplodnaviria</taxon>
        <taxon>Heunggongvirae</taxon>
        <taxon>Uroviricota</taxon>
        <taxon>Caudoviricetes</taxon>
        <taxon>Eneladusvirus</taxon>
        <taxon>Eneladusvirus BF</taxon>
    </lineage>
</organism>
<dbReference type="EMBL" id="KY630187">
    <property type="protein sequence ID" value="AQW88880.1"/>
    <property type="molecule type" value="Genomic_DNA"/>
</dbReference>
<dbReference type="Proteomes" id="UP000221837">
    <property type="component" value="Genome"/>
</dbReference>
<accession>A0A1S6UAX1</accession>
<evidence type="ECO:0000313" key="2">
    <source>
        <dbReference type="Proteomes" id="UP000221837"/>
    </source>
</evidence>
<proteinExistence type="predicted"/>
<evidence type="ECO:0000313" key="1">
    <source>
        <dbReference type="EMBL" id="AQW88880.1"/>
    </source>
</evidence>